<dbReference type="InterPro" id="IPR018484">
    <property type="entry name" value="FGGY_N"/>
</dbReference>
<dbReference type="Pfam" id="PF02782">
    <property type="entry name" value="FGGY_C"/>
    <property type="match status" value="1"/>
</dbReference>
<name>S3BTM6_OPHP1</name>
<dbReference type="OrthoDB" id="5422795at2759"/>
<dbReference type="InterPro" id="IPR018483">
    <property type="entry name" value="Carb_kinase_FGGY_CS"/>
</dbReference>
<dbReference type="FunFam" id="3.30.420.40:FF:000085">
    <property type="entry name" value="Glycerol kinase 2"/>
    <property type="match status" value="1"/>
</dbReference>
<dbReference type="EMBL" id="KE148164">
    <property type="protein sequence ID" value="EPE03807.1"/>
    <property type="molecule type" value="Genomic_DNA"/>
</dbReference>
<evidence type="ECO:0000256" key="6">
    <source>
        <dbReference type="ARBA" id="ARBA00022777"/>
    </source>
</evidence>
<dbReference type="AlphaFoldDB" id="S3BTM6"/>
<evidence type="ECO:0000259" key="12">
    <source>
        <dbReference type="Pfam" id="PF02782"/>
    </source>
</evidence>
<evidence type="ECO:0000256" key="10">
    <source>
        <dbReference type="RuleBase" id="RU003733"/>
    </source>
</evidence>
<evidence type="ECO:0000259" key="11">
    <source>
        <dbReference type="Pfam" id="PF00370"/>
    </source>
</evidence>
<dbReference type="InterPro" id="IPR005999">
    <property type="entry name" value="Glycerol_kin"/>
</dbReference>
<accession>S3BTM6</accession>
<keyword evidence="5" id="KW-0547">Nucleotide-binding</keyword>
<dbReference type="GO" id="GO:0006641">
    <property type="term" value="P:triglyceride metabolic process"/>
    <property type="evidence" value="ECO:0007669"/>
    <property type="project" value="TreeGrafter"/>
</dbReference>
<comment type="similarity">
    <text evidence="2 10">Belongs to the FGGY kinase family.</text>
</comment>
<keyword evidence="8" id="KW-0067">ATP-binding</keyword>
<evidence type="ECO:0000313" key="13">
    <source>
        <dbReference type="EMBL" id="EPE03807.1"/>
    </source>
</evidence>
<dbReference type="GO" id="GO:0004370">
    <property type="term" value="F:glycerol kinase activity"/>
    <property type="evidence" value="ECO:0007669"/>
    <property type="project" value="UniProtKB-EC"/>
</dbReference>
<dbReference type="Gene3D" id="3.30.420.40">
    <property type="match status" value="2"/>
</dbReference>
<dbReference type="FunFam" id="3.30.420.40:FF:000086">
    <property type="entry name" value="Glycerol kinase"/>
    <property type="match status" value="1"/>
</dbReference>
<dbReference type="Pfam" id="PF00370">
    <property type="entry name" value="FGGY_N"/>
    <property type="match status" value="1"/>
</dbReference>
<dbReference type="NCBIfam" id="TIGR01311">
    <property type="entry name" value="glycerol_kin"/>
    <property type="match status" value="1"/>
</dbReference>
<dbReference type="PANTHER" id="PTHR10196">
    <property type="entry name" value="SUGAR KINASE"/>
    <property type="match status" value="1"/>
</dbReference>
<dbReference type="EC" id="2.7.1.30" evidence="3"/>
<evidence type="ECO:0000256" key="2">
    <source>
        <dbReference type="ARBA" id="ARBA00009156"/>
    </source>
</evidence>
<evidence type="ECO:0000256" key="3">
    <source>
        <dbReference type="ARBA" id="ARBA00012099"/>
    </source>
</evidence>
<dbReference type="HOGENOM" id="CLU_009281_2_3_1"/>
<dbReference type="PROSITE" id="PS00933">
    <property type="entry name" value="FGGY_KINASES_1"/>
    <property type="match status" value="1"/>
</dbReference>
<protein>
    <recommendedName>
        <fullName evidence="3">glycerol kinase</fullName>
        <ecNumber evidence="3">2.7.1.30</ecNumber>
    </recommendedName>
    <alternativeName>
        <fullName evidence="9">ATP:glycerol 3-phosphotransferase</fullName>
    </alternativeName>
</protein>
<dbReference type="UniPathway" id="UPA00618">
    <property type="reaction ID" value="UER00672"/>
</dbReference>
<dbReference type="InterPro" id="IPR000577">
    <property type="entry name" value="Carb_kinase_FGGY"/>
</dbReference>
<dbReference type="Proteomes" id="UP000016923">
    <property type="component" value="Unassembled WGS sequence"/>
</dbReference>
<dbReference type="eggNOG" id="KOG2517">
    <property type="taxonomic scope" value="Eukaryota"/>
</dbReference>
<gene>
    <name evidence="13" type="ORF">F503_01697</name>
</gene>
<dbReference type="OMA" id="HKTDATN"/>
<keyword evidence="6 10" id="KW-0418">Kinase</keyword>
<keyword evidence="4 10" id="KW-0808">Transferase</keyword>
<dbReference type="GO" id="GO:0005524">
    <property type="term" value="F:ATP binding"/>
    <property type="evidence" value="ECO:0007669"/>
    <property type="project" value="UniProtKB-KW"/>
</dbReference>
<keyword evidence="14" id="KW-1185">Reference proteome</keyword>
<dbReference type="InterPro" id="IPR018485">
    <property type="entry name" value="FGGY_C"/>
</dbReference>
<dbReference type="GO" id="GO:0046167">
    <property type="term" value="P:glycerol-3-phosphate biosynthetic process"/>
    <property type="evidence" value="ECO:0007669"/>
    <property type="project" value="TreeGrafter"/>
</dbReference>
<dbReference type="InterPro" id="IPR043129">
    <property type="entry name" value="ATPase_NBD"/>
</dbReference>
<feature type="domain" description="Carbohydrate kinase FGGY N-terminal" evidence="11">
    <location>
        <begin position="13"/>
        <end position="266"/>
    </location>
</feature>
<proteinExistence type="inferred from homology"/>
<evidence type="ECO:0000256" key="9">
    <source>
        <dbReference type="ARBA" id="ARBA00043149"/>
    </source>
</evidence>
<evidence type="ECO:0000256" key="7">
    <source>
        <dbReference type="ARBA" id="ARBA00022798"/>
    </source>
</evidence>
<organism evidence="13 14">
    <name type="scientific">Ophiostoma piceae (strain UAMH 11346)</name>
    <name type="common">Sap stain fungus</name>
    <dbReference type="NCBI Taxonomy" id="1262450"/>
    <lineage>
        <taxon>Eukaryota</taxon>
        <taxon>Fungi</taxon>
        <taxon>Dikarya</taxon>
        <taxon>Ascomycota</taxon>
        <taxon>Pezizomycotina</taxon>
        <taxon>Sordariomycetes</taxon>
        <taxon>Sordariomycetidae</taxon>
        <taxon>Ophiostomatales</taxon>
        <taxon>Ophiostomataceae</taxon>
        <taxon>Ophiostoma</taxon>
    </lineage>
</organism>
<evidence type="ECO:0000256" key="5">
    <source>
        <dbReference type="ARBA" id="ARBA00022741"/>
    </source>
</evidence>
<dbReference type="VEuPathDB" id="FungiDB:F503_01697"/>
<dbReference type="InterPro" id="IPR042018">
    <property type="entry name" value="GK1-3_metazoan-type"/>
</dbReference>
<feature type="domain" description="Carbohydrate kinase FGGY C-terminal" evidence="12">
    <location>
        <begin position="276"/>
        <end position="465"/>
    </location>
</feature>
<reference evidence="13 14" key="1">
    <citation type="journal article" date="2013" name="BMC Genomics">
        <title>The genome and transcriptome of the pine saprophyte Ophiostoma piceae, and a comparison with the bark beetle-associated pine pathogen Grosmannia clavigera.</title>
        <authorList>
            <person name="Haridas S."/>
            <person name="Wang Y."/>
            <person name="Lim L."/>
            <person name="Massoumi Alamouti S."/>
            <person name="Jackman S."/>
            <person name="Docking R."/>
            <person name="Robertson G."/>
            <person name="Birol I."/>
            <person name="Bohlmann J."/>
            <person name="Breuil C."/>
        </authorList>
    </citation>
    <scope>NUCLEOTIDE SEQUENCE [LARGE SCALE GENOMIC DNA]</scope>
    <source>
        <strain evidence="13 14">UAMH 11346</strain>
    </source>
</reference>
<dbReference type="GO" id="GO:0005739">
    <property type="term" value="C:mitochondrion"/>
    <property type="evidence" value="ECO:0007669"/>
    <property type="project" value="TreeGrafter"/>
</dbReference>
<dbReference type="GO" id="GO:0019563">
    <property type="term" value="P:glycerol catabolic process"/>
    <property type="evidence" value="ECO:0007669"/>
    <property type="project" value="UniProtKB-UniPathway"/>
</dbReference>
<dbReference type="PIRSF" id="PIRSF000538">
    <property type="entry name" value="GlpK"/>
    <property type="match status" value="1"/>
</dbReference>
<evidence type="ECO:0000256" key="1">
    <source>
        <dbReference type="ARBA" id="ARBA00005190"/>
    </source>
</evidence>
<dbReference type="PROSITE" id="PS00445">
    <property type="entry name" value="FGGY_KINASES_2"/>
    <property type="match status" value="1"/>
</dbReference>
<dbReference type="CDD" id="cd07792">
    <property type="entry name" value="ASKHA_NBD_FGGY_GK1-3-like"/>
    <property type="match status" value="1"/>
</dbReference>
<evidence type="ECO:0000256" key="8">
    <source>
        <dbReference type="ARBA" id="ARBA00022840"/>
    </source>
</evidence>
<keyword evidence="7" id="KW-0319">Glycerol metabolism</keyword>
<dbReference type="STRING" id="1262450.S3BTM6"/>
<comment type="pathway">
    <text evidence="1">Polyol metabolism; glycerol degradation via glycerol kinase pathway; sn-glycerol 3-phosphate from glycerol: step 1/1.</text>
</comment>
<dbReference type="PANTHER" id="PTHR10196:SF75">
    <property type="entry name" value="GLYCEROL KINASE"/>
    <property type="match status" value="1"/>
</dbReference>
<evidence type="ECO:0000313" key="14">
    <source>
        <dbReference type="Proteomes" id="UP000016923"/>
    </source>
</evidence>
<evidence type="ECO:0000256" key="4">
    <source>
        <dbReference type="ARBA" id="ARBA00022679"/>
    </source>
</evidence>
<sequence length="514" mass="55649">MSLNGTRETAFVGAIDQGTTSSRFLIFNSEGSVVATHQIEFSQIYPHPGWHEHDPEELITSVETCIDGAIEQFEKQGHSRNQVKTVGITNQRETTVVWDTTTGKALHNAIVWTDTRAQELVRKLKDRLGSKELMSLCGLPLSTYPSASKLLWLLENVDAVKDAYGRGVLAFGTVDTWLAFKLNGGLSRNVYVTDPSNASRTMFMNLESLTYDHHLLDWFRVDTSKIKLAEIVPSSHPTAYGKLFSTVLKGVSITGCLGDQSAALVGQKAFSPGLAKNTYGTGCFLLYNVGPKPVISTHGLLTTVAFDFGEGRRMYALEGSIAVAGSSVKFLVDNFGFMESSAKLSALAETVEDNGGCTFVTAFSGLFAPYWMDDARGTIFGITAYTQRGHIARATLEATCFQTKAILLAMEKDSGQALTELAVDGGMCNADLIMQTQSDIIGIPVNRPAMRETTALGAAIAAGLAVGVWDNLSDLDAVNTEGRTIFKPQITAKEADARFGTWEKAVQMCKGWAN</sequence>
<dbReference type="NCBIfam" id="NF000756">
    <property type="entry name" value="PRK00047.1"/>
    <property type="match status" value="1"/>
</dbReference>
<dbReference type="SUPFAM" id="SSF53067">
    <property type="entry name" value="Actin-like ATPase domain"/>
    <property type="match status" value="2"/>
</dbReference>